<comment type="caution">
    <text evidence="2">The sequence shown here is derived from an EMBL/GenBank/DDBJ whole genome shotgun (WGS) entry which is preliminary data.</text>
</comment>
<name>A0A023DDH1_9BACL</name>
<feature type="transmembrane region" description="Helical" evidence="1">
    <location>
        <begin position="6"/>
        <end position="22"/>
    </location>
</feature>
<keyword evidence="3" id="KW-1185">Reference proteome</keyword>
<dbReference type="AlphaFoldDB" id="A0A023DDH1"/>
<dbReference type="Pfam" id="PF05684">
    <property type="entry name" value="DUF819"/>
    <property type="match status" value="1"/>
</dbReference>
<protein>
    <recommendedName>
        <fullName evidence="4">DUF819 domain-containing protein</fullName>
    </recommendedName>
</protein>
<dbReference type="Proteomes" id="UP000023561">
    <property type="component" value="Unassembled WGS sequence"/>
</dbReference>
<feature type="transmembrane region" description="Helical" evidence="1">
    <location>
        <begin position="218"/>
        <end position="239"/>
    </location>
</feature>
<feature type="transmembrane region" description="Helical" evidence="1">
    <location>
        <begin position="245"/>
        <end position="265"/>
    </location>
</feature>
<feature type="transmembrane region" description="Helical" evidence="1">
    <location>
        <begin position="34"/>
        <end position="53"/>
    </location>
</feature>
<organism evidence="2 3">
    <name type="scientific">Parageobacillus caldoxylosilyticus NBRC 107762</name>
    <dbReference type="NCBI Taxonomy" id="1220594"/>
    <lineage>
        <taxon>Bacteria</taxon>
        <taxon>Bacillati</taxon>
        <taxon>Bacillota</taxon>
        <taxon>Bacilli</taxon>
        <taxon>Bacillales</taxon>
        <taxon>Anoxybacillaceae</taxon>
        <taxon>Saccharococcus</taxon>
    </lineage>
</organism>
<gene>
    <name evidence="2" type="ORF">GCA01S_018_00060</name>
</gene>
<proteinExistence type="predicted"/>
<accession>A0A023DDH1</accession>
<sequence length="387" mass="42300">MIQDGVVYLSILLAYVALIAFAEQKSKSKLFKVVPGIIFIYVGGALMQTFGVFGKTDSIDNTYNTVRNVLLPAMLILMLLHCDLRKIIKMGPRILLTFFAASFTIIIGFTITYLLFKELYAKDTWKAFAALSSSWTGGSANMVILQKILDVPENIFGYALMMDTVNYSIWVMFMFWLVPFADRFNRWTKAKMVDIPITNDEAAATNENHQGKMGFTELIVLLGFSILLSTICTEIGNALPEVGAVFNGTTWTIVLATVIGLVLAMTKIAKIPGSNDVSKVMLYVVIALIASQADFSQLFQAPIYIISGFLILLIHALLMLMIAKVCKLDLFTMGVTSLANIGGVASTPILAGAYHQSLIPVGILTALLGNLLGTYYGLLTAHILSSL</sequence>
<reference evidence="2 3" key="1">
    <citation type="submission" date="2014-04" db="EMBL/GenBank/DDBJ databases">
        <title>Whole genome shotgun sequence of Geobacillus caldoxylosilyticus NBRC 107762.</title>
        <authorList>
            <person name="Hosoyama A."/>
            <person name="Hosoyama Y."/>
            <person name="Katano-Makiyama Y."/>
            <person name="Tsuchikane K."/>
            <person name="Ohji S."/>
            <person name="Ichikawa N."/>
            <person name="Yamazoe A."/>
            <person name="Fujita N."/>
        </authorList>
    </citation>
    <scope>NUCLEOTIDE SEQUENCE [LARGE SCALE GENOMIC DNA]</scope>
    <source>
        <strain evidence="2 3">NBRC 107762</strain>
    </source>
</reference>
<dbReference type="InterPro" id="IPR008537">
    <property type="entry name" value="DUF819"/>
</dbReference>
<evidence type="ECO:0008006" key="4">
    <source>
        <dbReference type="Google" id="ProtNLM"/>
    </source>
</evidence>
<feature type="transmembrane region" description="Helical" evidence="1">
    <location>
        <begin position="94"/>
        <end position="116"/>
    </location>
</feature>
<feature type="transmembrane region" description="Helical" evidence="1">
    <location>
        <begin position="357"/>
        <end position="378"/>
    </location>
</feature>
<dbReference type="OrthoDB" id="653763at2"/>
<dbReference type="PANTHER" id="PTHR34289">
    <property type="entry name" value="PROTEIN, PUTATIVE (DUF819)-RELATED"/>
    <property type="match status" value="1"/>
</dbReference>
<keyword evidence="1" id="KW-1133">Transmembrane helix</keyword>
<keyword evidence="1" id="KW-0472">Membrane</keyword>
<dbReference type="RefSeq" id="WP_042408305.1">
    <property type="nucleotide sequence ID" value="NZ_BAWO01000018.1"/>
</dbReference>
<feature type="transmembrane region" description="Helical" evidence="1">
    <location>
        <begin position="301"/>
        <end position="323"/>
    </location>
</feature>
<feature type="transmembrane region" description="Helical" evidence="1">
    <location>
        <begin position="155"/>
        <end position="178"/>
    </location>
</feature>
<evidence type="ECO:0000313" key="2">
    <source>
        <dbReference type="EMBL" id="GAJ39354.1"/>
    </source>
</evidence>
<feature type="transmembrane region" description="Helical" evidence="1">
    <location>
        <begin position="330"/>
        <end position="351"/>
    </location>
</feature>
<evidence type="ECO:0000256" key="1">
    <source>
        <dbReference type="SAM" id="Phobius"/>
    </source>
</evidence>
<feature type="transmembrane region" description="Helical" evidence="1">
    <location>
        <begin position="277"/>
        <end position="295"/>
    </location>
</feature>
<dbReference type="PANTHER" id="PTHR34289:SF8">
    <property type="entry name" value="DUF819 DOMAIN-CONTAINING PROTEIN"/>
    <property type="match status" value="1"/>
</dbReference>
<keyword evidence="1" id="KW-0812">Transmembrane</keyword>
<evidence type="ECO:0000313" key="3">
    <source>
        <dbReference type="Proteomes" id="UP000023561"/>
    </source>
</evidence>
<dbReference type="EMBL" id="BAWO01000018">
    <property type="protein sequence ID" value="GAJ39354.1"/>
    <property type="molecule type" value="Genomic_DNA"/>
</dbReference>